<dbReference type="SMART" id="SM00062">
    <property type="entry name" value="PBPb"/>
    <property type="match status" value="1"/>
</dbReference>
<proteinExistence type="inferred from homology"/>
<evidence type="ECO:0000259" key="7">
    <source>
        <dbReference type="SMART" id="SM00079"/>
    </source>
</evidence>
<dbReference type="InterPro" id="IPR001320">
    <property type="entry name" value="Iontro_rcpt_C"/>
</dbReference>
<dbReference type="AlphaFoldDB" id="A0A6I1EQD4"/>
<feature type="signal peptide" evidence="5">
    <location>
        <begin position="1"/>
        <end position="25"/>
    </location>
</feature>
<name>A0A6I1EQD4_9BURK</name>
<dbReference type="InterPro" id="IPR018313">
    <property type="entry name" value="SBP_3_CS"/>
</dbReference>
<gene>
    <name evidence="8" type="ORF">GBM95_05610</name>
</gene>
<dbReference type="SMART" id="SM00079">
    <property type="entry name" value="PBPe"/>
    <property type="match status" value="1"/>
</dbReference>
<protein>
    <submittedName>
        <fullName evidence="8">Basic amino acid ABC transporter substrate-binding protein</fullName>
    </submittedName>
</protein>
<evidence type="ECO:0000256" key="1">
    <source>
        <dbReference type="ARBA" id="ARBA00004196"/>
    </source>
</evidence>
<evidence type="ECO:0000259" key="6">
    <source>
        <dbReference type="SMART" id="SM00062"/>
    </source>
</evidence>
<dbReference type="Gene3D" id="3.40.190.10">
    <property type="entry name" value="Periplasmic binding protein-like II"/>
    <property type="match status" value="2"/>
</dbReference>
<comment type="similarity">
    <text evidence="2 4">Belongs to the bacterial solute-binding protein 3 family.</text>
</comment>
<dbReference type="GO" id="GO:0016020">
    <property type="term" value="C:membrane"/>
    <property type="evidence" value="ECO:0007669"/>
    <property type="project" value="InterPro"/>
</dbReference>
<dbReference type="OrthoDB" id="5363083at2"/>
<dbReference type="Proteomes" id="UP000430564">
    <property type="component" value="Unassembled WGS sequence"/>
</dbReference>
<evidence type="ECO:0000256" key="2">
    <source>
        <dbReference type="ARBA" id="ARBA00010333"/>
    </source>
</evidence>
<comment type="caution">
    <text evidence="8">The sequence shown here is derived from an EMBL/GenBank/DDBJ whole genome shotgun (WGS) entry which is preliminary data.</text>
</comment>
<feature type="domain" description="Solute-binding protein family 3/N-terminal" evidence="6">
    <location>
        <begin position="27"/>
        <end position="246"/>
    </location>
</feature>
<dbReference type="PANTHER" id="PTHR35936:SF38">
    <property type="entry name" value="GLUTAMINE-BINDING PERIPLASMIC PROTEIN"/>
    <property type="match status" value="1"/>
</dbReference>
<evidence type="ECO:0000256" key="5">
    <source>
        <dbReference type="SAM" id="SignalP"/>
    </source>
</evidence>
<evidence type="ECO:0000256" key="3">
    <source>
        <dbReference type="ARBA" id="ARBA00022729"/>
    </source>
</evidence>
<reference evidence="8 9" key="1">
    <citation type="submission" date="2019-10" db="EMBL/GenBank/DDBJ databases">
        <title>Genome diversity of Sutterella seckii.</title>
        <authorList>
            <person name="Chaplin A.V."/>
            <person name="Sokolova S.R."/>
            <person name="Mosin K.A."/>
            <person name="Ivanova E.L."/>
            <person name="Kochetkova T.O."/>
            <person name="Goltsov A.Y."/>
            <person name="Trofimov D.Y."/>
            <person name="Efimov B.A."/>
        </authorList>
    </citation>
    <scope>NUCLEOTIDE SEQUENCE [LARGE SCALE GENOMIC DNA]</scope>
    <source>
        <strain evidence="8 9">ASD393</strain>
    </source>
</reference>
<comment type="subcellular location">
    <subcellularLocation>
        <location evidence="1">Cell envelope</location>
    </subcellularLocation>
</comment>
<dbReference type="PROSITE" id="PS01039">
    <property type="entry name" value="SBP_BACTERIAL_3"/>
    <property type="match status" value="1"/>
</dbReference>
<dbReference type="InterPro" id="IPR001638">
    <property type="entry name" value="Solute-binding_3/MltF_N"/>
</dbReference>
<dbReference type="EMBL" id="WEHX01000027">
    <property type="protein sequence ID" value="KAB7660695.1"/>
    <property type="molecule type" value="Genomic_DNA"/>
</dbReference>
<evidence type="ECO:0000313" key="8">
    <source>
        <dbReference type="EMBL" id="KAB7660695.1"/>
    </source>
</evidence>
<sequence>MKIKKFVLCAAAFASALSIACSLSAATLNVATSATFPPFEFQDSKTGAVQGFEIDLVKAMGEKMGRDVKIENIGFDAIIPGILAGTIDMGAAGFSITPERGKRVLFSLPFYKSGLTILVPKENKAGIADFKDLEGKRISVQIGTTSQTFAKKIPGAKVTTFASAGEAVLNMIAGNADTVLNDKPVTDYMLVQSKSIAEQTTHLKPIATADLFAMVFAKNNSELKAEADKALKALKADGTFNKLHEK</sequence>
<dbReference type="GO" id="GO:0030313">
    <property type="term" value="C:cell envelope"/>
    <property type="evidence" value="ECO:0007669"/>
    <property type="project" value="UniProtKB-SubCell"/>
</dbReference>
<organism evidence="8 9">
    <name type="scientific">Sutterella seckii</name>
    <dbReference type="NCBI Taxonomy" id="1944635"/>
    <lineage>
        <taxon>Bacteria</taxon>
        <taxon>Pseudomonadati</taxon>
        <taxon>Pseudomonadota</taxon>
        <taxon>Betaproteobacteria</taxon>
        <taxon>Burkholderiales</taxon>
        <taxon>Sutterellaceae</taxon>
        <taxon>Sutterella</taxon>
    </lineage>
</organism>
<dbReference type="SUPFAM" id="SSF53850">
    <property type="entry name" value="Periplasmic binding protein-like II"/>
    <property type="match status" value="1"/>
</dbReference>
<dbReference type="Pfam" id="PF00497">
    <property type="entry name" value="SBP_bac_3"/>
    <property type="match status" value="1"/>
</dbReference>
<feature type="chain" id="PRO_5026219402" evidence="5">
    <location>
        <begin position="26"/>
        <end position="246"/>
    </location>
</feature>
<dbReference type="PROSITE" id="PS51257">
    <property type="entry name" value="PROKAR_LIPOPROTEIN"/>
    <property type="match status" value="1"/>
</dbReference>
<accession>A0A6I1EQD4</accession>
<dbReference type="PANTHER" id="PTHR35936">
    <property type="entry name" value="MEMBRANE-BOUND LYTIC MUREIN TRANSGLYCOSYLASE F"/>
    <property type="match status" value="1"/>
</dbReference>
<evidence type="ECO:0000313" key="9">
    <source>
        <dbReference type="Proteomes" id="UP000430564"/>
    </source>
</evidence>
<evidence type="ECO:0000256" key="4">
    <source>
        <dbReference type="RuleBase" id="RU003744"/>
    </source>
</evidence>
<dbReference type="CDD" id="cd13624">
    <property type="entry name" value="PBP2_Arg_Lys_His"/>
    <property type="match status" value="1"/>
</dbReference>
<dbReference type="RefSeq" id="WP_152158193.1">
    <property type="nucleotide sequence ID" value="NZ_WEHX01000027.1"/>
</dbReference>
<keyword evidence="3 5" id="KW-0732">Signal</keyword>
<dbReference type="GO" id="GO:0015276">
    <property type="term" value="F:ligand-gated monoatomic ion channel activity"/>
    <property type="evidence" value="ECO:0007669"/>
    <property type="project" value="InterPro"/>
</dbReference>
<feature type="domain" description="Ionotropic glutamate receptor C-terminal" evidence="7">
    <location>
        <begin position="27"/>
        <end position="246"/>
    </location>
</feature>